<comment type="caution">
    <text evidence="2">The sequence shown here is derived from an EMBL/GenBank/DDBJ whole genome shotgun (WGS) entry which is preliminary data.</text>
</comment>
<dbReference type="InterPro" id="IPR037482">
    <property type="entry name" value="ST1585_MBL-fold"/>
</dbReference>
<evidence type="ECO:0000313" key="3">
    <source>
        <dbReference type="Proteomes" id="UP000029998"/>
    </source>
</evidence>
<dbReference type="InterPro" id="IPR050855">
    <property type="entry name" value="NDM-1-like"/>
</dbReference>
<dbReference type="AlphaFoldDB" id="A0A0A0EVU6"/>
<keyword evidence="3" id="KW-1185">Reference proteome</keyword>
<dbReference type="SUPFAM" id="SSF56281">
    <property type="entry name" value="Metallo-hydrolase/oxidoreductase"/>
    <property type="match status" value="1"/>
</dbReference>
<reference evidence="2 3" key="1">
    <citation type="submission" date="2013-08" db="EMBL/GenBank/DDBJ databases">
        <title>Genome sequencing of Lysobacter.</title>
        <authorList>
            <person name="Zhang S."/>
            <person name="Wang G."/>
        </authorList>
    </citation>
    <scope>NUCLEOTIDE SEQUENCE [LARGE SCALE GENOMIC DNA]</scope>
    <source>
        <strain evidence="2 3">GH1-9</strain>
    </source>
</reference>
<evidence type="ECO:0000259" key="1">
    <source>
        <dbReference type="SMART" id="SM00849"/>
    </source>
</evidence>
<dbReference type="Pfam" id="PF00753">
    <property type="entry name" value="Lactamase_B"/>
    <property type="match status" value="1"/>
</dbReference>
<dbReference type="PANTHER" id="PTHR42951">
    <property type="entry name" value="METALLO-BETA-LACTAMASE DOMAIN-CONTAINING"/>
    <property type="match status" value="1"/>
</dbReference>
<dbReference type="EMBL" id="AVPU01000007">
    <property type="protein sequence ID" value="KGM55066.1"/>
    <property type="molecule type" value="Genomic_DNA"/>
</dbReference>
<evidence type="ECO:0000313" key="2">
    <source>
        <dbReference type="EMBL" id="KGM55066.1"/>
    </source>
</evidence>
<proteinExistence type="predicted"/>
<dbReference type="Gene3D" id="3.60.15.10">
    <property type="entry name" value="Ribonuclease Z/Hydroxyacylglutathione hydrolase-like"/>
    <property type="match status" value="1"/>
</dbReference>
<dbReference type="SMART" id="SM00849">
    <property type="entry name" value="Lactamase_B"/>
    <property type="match status" value="1"/>
</dbReference>
<dbReference type="eggNOG" id="COG0491">
    <property type="taxonomic scope" value="Bacteria"/>
</dbReference>
<sequence length="321" mass="34226">MGATHGIHTIDTGFQRPQFDAAFLMVEQGRAAFIDCGTNHSVPAMLAALAAQGLGPEAVDWLILTHVHLDHAGGAGQLMQHLPNATLVVHPRGAPHMIDPSRLVAGAAAVYGEAEITRSYGAIQAVPAERVREAADGAVIDLAGRPLLCVDTPGHARHHFCVWDARSHSWFTGDTFGLSYRELDVDGRPFVIPTTSPVQFDPEPLKASIRTLQARAPEAMYLTHYGRVGDVARLGAELAEQVDAMVALVREACAADDGDNLRHARLVDGLTRYYIQRARAHGVADAAAVVSAVLGMDIELNAQGLLVWQARNAAAAIATPL</sequence>
<gene>
    <name evidence="2" type="ORF">N800_00045</name>
</gene>
<dbReference type="STRING" id="1385517.N800_00045"/>
<dbReference type="CDD" id="cd07726">
    <property type="entry name" value="ST1585-like_MBL-fold"/>
    <property type="match status" value="1"/>
</dbReference>
<name>A0A0A0EVU6_9GAMM</name>
<dbReference type="InterPro" id="IPR001279">
    <property type="entry name" value="Metallo-B-lactamas"/>
</dbReference>
<feature type="domain" description="Metallo-beta-lactamase" evidence="1">
    <location>
        <begin position="19"/>
        <end position="224"/>
    </location>
</feature>
<dbReference type="Proteomes" id="UP000029998">
    <property type="component" value="Unassembled WGS sequence"/>
</dbReference>
<dbReference type="PANTHER" id="PTHR42951:SF22">
    <property type="entry name" value="METALLO BETA-LACTAMASE SUPERFAMILY LIPOPROTEIN"/>
    <property type="match status" value="1"/>
</dbReference>
<dbReference type="OrthoDB" id="9802991at2"/>
<dbReference type="InterPro" id="IPR036866">
    <property type="entry name" value="RibonucZ/Hydroxyglut_hydro"/>
</dbReference>
<protein>
    <submittedName>
        <fullName evidence="2">Beta-lactamase</fullName>
    </submittedName>
</protein>
<dbReference type="RefSeq" id="WP_036135789.1">
    <property type="nucleotide sequence ID" value="NZ_AVPU01000007.1"/>
</dbReference>
<accession>A0A0A0EVU6</accession>
<organism evidence="2 3">
    <name type="scientific">Lysobacter daejeonensis GH1-9</name>
    <dbReference type="NCBI Taxonomy" id="1385517"/>
    <lineage>
        <taxon>Bacteria</taxon>
        <taxon>Pseudomonadati</taxon>
        <taxon>Pseudomonadota</taxon>
        <taxon>Gammaproteobacteria</taxon>
        <taxon>Lysobacterales</taxon>
        <taxon>Lysobacteraceae</taxon>
        <taxon>Aerolutibacter</taxon>
    </lineage>
</organism>